<evidence type="ECO:0000313" key="9">
    <source>
        <dbReference type="Proteomes" id="UP000266723"/>
    </source>
</evidence>
<dbReference type="InterPro" id="IPR012340">
    <property type="entry name" value="NA-bd_OB-fold"/>
</dbReference>
<dbReference type="EMBL" id="QGKV02000649">
    <property type="protein sequence ID" value="KAF3582700.1"/>
    <property type="molecule type" value="Genomic_DNA"/>
</dbReference>
<evidence type="ECO:0000313" key="8">
    <source>
        <dbReference type="EMBL" id="KAF3582700.1"/>
    </source>
</evidence>
<evidence type="ECO:0000256" key="2">
    <source>
        <dbReference type="ARBA" id="ARBA00022723"/>
    </source>
</evidence>
<organism evidence="8 9">
    <name type="scientific">Brassica cretica</name>
    <name type="common">Mustard</name>
    <dbReference type="NCBI Taxonomy" id="69181"/>
    <lineage>
        <taxon>Eukaryota</taxon>
        <taxon>Viridiplantae</taxon>
        <taxon>Streptophyta</taxon>
        <taxon>Embryophyta</taxon>
        <taxon>Tracheophyta</taxon>
        <taxon>Spermatophyta</taxon>
        <taxon>Magnoliopsida</taxon>
        <taxon>eudicotyledons</taxon>
        <taxon>Gunneridae</taxon>
        <taxon>Pentapetalae</taxon>
        <taxon>rosids</taxon>
        <taxon>malvids</taxon>
        <taxon>Brassicales</taxon>
        <taxon>Brassicaceae</taxon>
        <taxon>Brassiceae</taxon>
        <taxon>Brassica</taxon>
    </lineage>
</organism>
<dbReference type="InterPro" id="IPR013955">
    <property type="entry name" value="Rep_factor-A_C"/>
</dbReference>
<protein>
    <recommendedName>
        <fullName evidence="7">Replication factor A C-terminal domain-containing protein</fullName>
    </recommendedName>
</protein>
<evidence type="ECO:0000256" key="3">
    <source>
        <dbReference type="ARBA" id="ARBA00022771"/>
    </source>
</evidence>
<feature type="compositionally biased region" description="Polar residues" evidence="6">
    <location>
        <begin position="9"/>
        <end position="23"/>
    </location>
</feature>
<dbReference type="Proteomes" id="UP000266723">
    <property type="component" value="Unassembled WGS sequence"/>
</dbReference>
<reference evidence="8 9" key="1">
    <citation type="journal article" date="2020" name="BMC Genomics">
        <title>Intraspecific diversification of the crop wild relative Brassica cretica Lam. using demographic model selection.</title>
        <authorList>
            <person name="Kioukis A."/>
            <person name="Michalopoulou V.A."/>
            <person name="Briers L."/>
            <person name="Pirintsos S."/>
            <person name="Studholme D.J."/>
            <person name="Pavlidis P."/>
            <person name="Sarris P.F."/>
        </authorList>
    </citation>
    <scope>NUCLEOTIDE SEQUENCE [LARGE SCALE GENOMIC DNA]</scope>
    <source>
        <strain evidence="9">cv. PFS-1207/04</strain>
    </source>
</reference>
<evidence type="ECO:0000256" key="5">
    <source>
        <dbReference type="ARBA" id="ARBA00023125"/>
    </source>
</evidence>
<keyword evidence="4" id="KW-0862">Zinc</keyword>
<evidence type="ECO:0000256" key="1">
    <source>
        <dbReference type="ARBA" id="ARBA00005690"/>
    </source>
</evidence>
<dbReference type="InterPro" id="IPR047192">
    <property type="entry name" value="Euk_RPA1_DBD_C"/>
</dbReference>
<evidence type="ECO:0000256" key="4">
    <source>
        <dbReference type="ARBA" id="ARBA00022833"/>
    </source>
</evidence>
<gene>
    <name evidence="8" type="ORF">DY000_02029121</name>
</gene>
<dbReference type="PANTHER" id="PTHR47165:SF4">
    <property type="entry name" value="OS03G0429900 PROTEIN"/>
    <property type="match status" value="1"/>
</dbReference>
<keyword evidence="2" id="KW-0479">Metal-binding</keyword>
<comment type="caution">
    <text evidence="8">The sequence shown here is derived from an EMBL/GenBank/DDBJ whole genome shotgun (WGS) entry which is preliminary data.</text>
</comment>
<sequence length="436" mass="47325">MKSKDVTAEANSSIKPNGKTGASSGLKLGVRGRASVSSVDKGKAIVSENVGKVITFKDVTFGPHEDEGFIPYGRIETYLRHMKTGATYRLNKFFGSKSKPLYRVAESSVTISFSWNSVLSGLEDSSISFHVVRFRIHGHREFEAGSDLRGDVYDYIGNIKLVNGKVPGDGLLLDESEIAASRRVELHVQTHDDPVLKLYLWDKVAFEFCEKFKASGGTARVILVTTLNPKRFGGVLSLSSMASSRVAWFECTATIDDVVNGYGWYYIGCGVCYTKATKGPTTLMCKKCGKSEIVGVAQYLSKLSVYDHSDQAVFVVLGDAGEELTGKKAAELVERYYEANDSVGEDHIVPVPQAIIDTIGQTRKFIVKVSNHNLTAKTQTLTETKVLPLEAPEPKGNLGVNVGEEADSESEDHADESVKRGADGIGSEGVKRAKCG</sequence>
<dbReference type="Gene3D" id="2.40.50.140">
    <property type="entry name" value="Nucleic acid-binding proteins"/>
    <property type="match status" value="1"/>
</dbReference>
<evidence type="ECO:0000256" key="6">
    <source>
        <dbReference type="SAM" id="MobiDB-lite"/>
    </source>
</evidence>
<feature type="domain" description="Replication factor A C-terminal" evidence="7">
    <location>
        <begin position="248"/>
        <end position="340"/>
    </location>
</feature>
<comment type="similarity">
    <text evidence="1">Belongs to the replication factor A protein 1 family.</text>
</comment>
<keyword evidence="9" id="KW-1185">Reference proteome</keyword>
<dbReference type="Pfam" id="PF08646">
    <property type="entry name" value="Rep_fac-A_C"/>
    <property type="match status" value="1"/>
</dbReference>
<keyword evidence="5" id="KW-0238">DNA-binding</keyword>
<accession>A0ABQ7DZ44</accession>
<keyword evidence="3" id="KW-0863">Zinc-finger</keyword>
<dbReference type="SUPFAM" id="SSF50249">
    <property type="entry name" value="Nucleic acid-binding proteins"/>
    <property type="match status" value="1"/>
</dbReference>
<proteinExistence type="inferred from homology"/>
<feature type="compositionally biased region" description="Acidic residues" evidence="6">
    <location>
        <begin position="404"/>
        <end position="414"/>
    </location>
</feature>
<feature type="region of interest" description="Disordered" evidence="6">
    <location>
        <begin position="1"/>
        <end position="26"/>
    </location>
</feature>
<dbReference type="CDD" id="cd04476">
    <property type="entry name" value="RPA1_DBD_C"/>
    <property type="match status" value="1"/>
</dbReference>
<feature type="region of interest" description="Disordered" evidence="6">
    <location>
        <begin position="390"/>
        <end position="436"/>
    </location>
</feature>
<dbReference type="PANTHER" id="PTHR47165">
    <property type="entry name" value="OS03G0429900 PROTEIN"/>
    <property type="match status" value="1"/>
</dbReference>
<name>A0ABQ7DZ44_BRACR</name>
<evidence type="ECO:0000259" key="7">
    <source>
        <dbReference type="Pfam" id="PF08646"/>
    </source>
</evidence>